<comment type="caution">
    <text evidence="2">The sequence shown here is derived from an EMBL/GenBank/DDBJ whole genome shotgun (WGS) entry which is preliminary data.</text>
</comment>
<feature type="compositionally biased region" description="Low complexity" evidence="1">
    <location>
        <begin position="264"/>
        <end position="283"/>
    </location>
</feature>
<proteinExistence type="predicted"/>
<feature type="compositionally biased region" description="Low complexity" evidence="1">
    <location>
        <begin position="188"/>
        <end position="203"/>
    </location>
</feature>
<name>A0A8J4Q151_9MYCE</name>
<feature type="compositionally biased region" description="Low complexity" evidence="1">
    <location>
        <begin position="434"/>
        <end position="447"/>
    </location>
</feature>
<organism evidence="2 3">
    <name type="scientific">Polysphondylium violaceum</name>
    <dbReference type="NCBI Taxonomy" id="133409"/>
    <lineage>
        <taxon>Eukaryota</taxon>
        <taxon>Amoebozoa</taxon>
        <taxon>Evosea</taxon>
        <taxon>Eumycetozoa</taxon>
        <taxon>Dictyostelia</taxon>
        <taxon>Dictyosteliales</taxon>
        <taxon>Dictyosteliaceae</taxon>
        <taxon>Polysphondylium</taxon>
    </lineage>
</organism>
<accession>A0A8J4Q151</accession>
<dbReference type="AlphaFoldDB" id="A0A8J4Q151"/>
<feature type="region of interest" description="Disordered" evidence="1">
    <location>
        <begin position="375"/>
        <end position="403"/>
    </location>
</feature>
<dbReference type="EMBL" id="AJWJ01000012">
    <property type="protein sequence ID" value="KAF2078053.1"/>
    <property type="molecule type" value="Genomic_DNA"/>
</dbReference>
<evidence type="ECO:0000313" key="3">
    <source>
        <dbReference type="Proteomes" id="UP000695562"/>
    </source>
</evidence>
<feature type="compositionally biased region" description="Polar residues" evidence="1">
    <location>
        <begin position="321"/>
        <end position="347"/>
    </location>
</feature>
<dbReference type="OrthoDB" id="21677at2759"/>
<evidence type="ECO:0000313" key="2">
    <source>
        <dbReference type="EMBL" id="KAF2078053.1"/>
    </source>
</evidence>
<gene>
    <name evidence="2" type="ORF">CYY_000604</name>
</gene>
<dbReference type="Proteomes" id="UP000695562">
    <property type="component" value="Unassembled WGS sequence"/>
</dbReference>
<feature type="region of interest" description="Disordered" evidence="1">
    <location>
        <begin position="434"/>
        <end position="455"/>
    </location>
</feature>
<feature type="compositionally biased region" description="Acidic residues" evidence="1">
    <location>
        <begin position="382"/>
        <end position="392"/>
    </location>
</feature>
<evidence type="ECO:0000256" key="1">
    <source>
        <dbReference type="SAM" id="MobiDB-lite"/>
    </source>
</evidence>
<feature type="region of interest" description="Disordered" evidence="1">
    <location>
        <begin position="182"/>
        <end position="205"/>
    </location>
</feature>
<feature type="region of interest" description="Disordered" evidence="1">
    <location>
        <begin position="1"/>
        <end position="28"/>
    </location>
</feature>
<keyword evidence="3" id="KW-1185">Reference proteome</keyword>
<reference evidence="2" key="1">
    <citation type="submission" date="2020-01" db="EMBL/GenBank/DDBJ databases">
        <title>Development of genomics and gene disruption for Polysphondylium violaceum indicates a role for the polyketide synthase stlB in stalk morphogenesis.</title>
        <authorList>
            <person name="Narita B."/>
            <person name="Kawabe Y."/>
            <person name="Kin K."/>
            <person name="Saito T."/>
            <person name="Gibbs R."/>
            <person name="Kuspa A."/>
            <person name="Muzny D."/>
            <person name="Queller D."/>
            <person name="Richards S."/>
            <person name="Strassman J."/>
            <person name="Sucgang R."/>
            <person name="Worley K."/>
            <person name="Schaap P."/>
        </authorList>
    </citation>
    <scope>NUCLEOTIDE SEQUENCE</scope>
    <source>
        <strain evidence="2">QSvi11</strain>
    </source>
</reference>
<protein>
    <submittedName>
        <fullName evidence="2">Uncharacterized protein</fullName>
    </submittedName>
</protein>
<feature type="region of interest" description="Disordered" evidence="1">
    <location>
        <begin position="264"/>
        <end position="361"/>
    </location>
</feature>
<sequence>MIDDGILKETGLSTPTSPTSPPLSSSSLMNTPFSAVPLPTINGDLIGSNKLDHYDNSSCNSMFPTSSSSSMMMDGYFNTPSIDYISNIKDYQELVRLQAAEIVRNPQNLEKHPYLIKPLQAITNLNNYQNNNYNSYLYDSLNLSFNNSNSNCNQQDQSINFMQQQQQQQQQQLQQQQNYPLYYNNEGSSTNSSTNPSPTLLPTHGLVTSHTIDVNNNYSQSNSNNSPFSDIIATATTTTTTTTSTMANNNIIDANSIIGQTSAVATPNNSTSNSNLNSPTISNVPPPLLNEFSQQQQQQQPVAGSDVPVKRKRGRPPKINGVQQQSKSNSTSPNINNGIPLTPTNENGDTTDGTDGDKKPKRATYLCNKCKKPKKGHVCPEDAVDDGAESTLDDPTNVKKRKENTSTIPNTEINSTLLPDATSITIPLKNNNINNNNHNDNGDSNSSLLPTVGSTSSPSDWNTALFVQFPQHFNLSNTTPNTPTSSNTPSDIFNPSATSSTSLYNTSNLSFQPTSFHVDLSTTSATQPPPSTTTQLSQINSQLCQVLAQPTSIFPTEILSLDTNLGSNLDSVHEDNFVDEDI</sequence>
<feature type="compositionally biased region" description="Low complexity" evidence="1">
    <location>
        <begin position="12"/>
        <end position="28"/>
    </location>
</feature>